<sequence>MSQNRVKGPNRNDSPLKKGAPSGEGRSKAGSKPVLDLDNPEQHEEMREKYTDGPDEASANVRVLHPNRNTDKPSIDNNTYG</sequence>
<evidence type="ECO:0000313" key="3">
    <source>
        <dbReference type="Proteomes" id="UP001241110"/>
    </source>
</evidence>
<dbReference type="AlphaFoldDB" id="A0AAE3UA35"/>
<accession>A0AAE3UA35</accession>
<feature type="region of interest" description="Disordered" evidence="1">
    <location>
        <begin position="1"/>
        <end position="81"/>
    </location>
</feature>
<dbReference type="Proteomes" id="UP001241110">
    <property type="component" value="Unassembled WGS sequence"/>
</dbReference>
<evidence type="ECO:0000256" key="1">
    <source>
        <dbReference type="SAM" id="MobiDB-lite"/>
    </source>
</evidence>
<gene>
    <name evidence="2" type="ORF">QNI16_31675</name>
</gene>
<dbReference type="EMBL" id="JASJOS010000018">
    <property type="protein sequence ID" value="MDJ1485101.1"/>
    <property type="molecule type" value="Genomic_DNA"/>
</dbReference>
<evidence type="ECO:0000313" key="2">
    <source>
        <dbReference type="EMBL" id="MDJ1485101.1"/>
    </source>
</evidence>
<proteinExistence type="predicted"/>
<organism evidence="2 3">
    <name type="scientific">Xanthocytophaga flava</name>
    <dbReference type="NCBI Taxonomy" id="3048013"/>
    <lineage>
        <taxon>Bacteria</taxon>
        <taxon>Pseudomonadati</taxon>
        <taxon>Bacteroidota</taxon>
        <taxon>Cytophagia</taxon>
        <taxon>Cytophagales</taxon>
        <taxon>Rhodocytophagaceae</taxon>
        <taxon>Xanthocytophaga</taxon>
    </lineage>
</organism>
<feature type="compositionally biased region" description="Basic and acidic residues" evidence="1">
    <location>
        <begin position="40"/>
        <end position="52"/>
    </location>
</feature>
<dbReference type="RefSeq" id="WP_313987186.1">
    <property type="nucleotide sequence ID" value="NZ_JASJOS010000018.1"/>
</dbReference>
<reference evidence="2" key="1">
    <citation type="submission" date="2023-05" db="EMBL/GenBank/DDBJ databases">
        <authorList>
            <person name="Zhang X."/>
        </authorList>
    </citation>
    <scope>NUCLEOTIDE SEQUENCE</scope>
    <source>
        <strain evidence="2">YF14B1</strain>
    </source>
</reference>
<comment type="caution">
    <text evidence="2">The sequence shown here is derived from an EMBL/GenBank/DDBJ whole genome shotgun (WGS) entry which is preliminary data.</text>
</comment>
<protein>
    <submittedName>
        <fullName evidence="2">Uncharacterized protein</fullName>
    </submittedName>
</protein>
<name>A0AAE3UA35_9BACT</name>